<dbReference type="EMBL" id="HBIW01006651">
    <property type="protein sequence ID" value="CAE0690114.1"/>
    <property type="molecule type" value="Transcribed_RNA"/>
</dbReference>
<keyword evidence="2 4" id="KW-0238">DNA-binding</keyword>
<dbReference type="Gene3D" id="1.10.30.10">
    <property type="entry name" value="High mobility group box domain"/>
    <property type="match status" value="1"/>
</dbReference>
<name>A0A7S4E5B6_9STRA</name>
<evidence type="ECO:0000259" key="6">
    <source>
        <dbReference type="PROSITE" id="PS50118"/>
    </source>
</evidence>
<sequence length="170" mass="20510">MRKKRSRRRRRYVIHICIVSHEYPPPRRRRPRAPRRKRRRRRYLRGVRYMYRTWYLPHRYAMRPPSQKKRKADEEESTKKPAKKAKKKKDPNAPKGKSSAFIFFGSATRAEIKAAHPDWSLGDVGRELGKRWKELTEDDKKPYHDLAAKDAERYKTEMEAYKAKQAADEE</sequence>
<proteinExistence type="predicted"/>
<evidence type="ECO:0000256" key="4">
    <source>
        <dbReference type="PROSITE-ProRule" id="PRU00267"/>
    </source>
</evidence>
<dbReference type="Pfam" id="PF00505">
    <property type="entry name" value="HMG_box"/>
    <property type="match status" value="1"/>
</dbReference>
<dbReference type="PRINTS" id="PR00886">
    <property type="entry name" value="HIGHMOBLTY12"/>
</dbReference>
<feature type="region of interest" description="Disordered" evidence="5">
    <location>
        <begin position="23"/>
        <end position="42"/>
    </location>
</feature>
<evidence type="ECO:0000256" key="1">
    <source>
        <dbReference type="ARBA" id="ARBA00004123"/>
    </source>
</evidence>
<evidence type="ECO:0000256" key="3">
    <source>
        <dbReference type="ARBA" id="ARBA00023242"/>
    </source>
</evidence>
<gene>
    <name evidence="7" type="ORF">PCAL00307_LOCUS5549</name>
</gene>
<evidence type="ECO:0000313" key="7">
    <source>
        <dbReference type="EMBL" id="CAE0690114.1"/>
    </source>
</evidence>
<evidence type="ECO:0000256" key="5">
    <source>
        <dbReference type="SAM" id="MobiDB-lite"/>
    </source>
</evidence>
<dbReference type="PANTHER" id="PTHR48112:SF32">
    <property type="entry name" value="HIGH MOBILITY GROUP PROTEIN B3"/>
    <property type="match status" value="1"/>
</dbReference>
<dbReference type="PANTHER" id="PTHR48112">
    <property type="entry name" value="HIGH MOBILITY GROUP PROTEIN DSP1"/>
    <property type="match status" value="1"/>
</dbReference>
<dbReference type="InterPro" id="IPR036910">
    <property type="entry name" value="HMG_box_dom_sf"/>
</dbReference>
<dbReference type="InterPro" id="IPR050342">
    <property type="entry name" value="HMGB"/>
</dbReference>
<dbReference type="SUPFAM" id="SSF47095">
    <property type="entry name" value="HMG-box"/>
    <property type="match status" value="1"/>
</dbReference>
<organism evidence="7">
    <name type="scientific">Pelagomonas calceolata</name>
    <dbReference type="NCBI Taxonomy" id="35677"/>
    <lineage>
        <taxon>Eukaryota</taxon>
        <taxon>Sar</taxon>
        <taxon>Stramenopiles</taxon>
        <taxon>Ochrophyta</taxon>
        <taxon>Pelagophyceae</taxon>
        <taxon>Pelagomonadales</taxon>
        <taxon>Pelagomonadaceae</taxon>
        <taxon>Pelagomonas</taxon>
    </lineage>
</organism>
<reference evidence="7" key="1">
    <citation type="submission" date="2021-01" db="EMBL/GenBank/DDBJ databases">
        <authorList>
            <person name="Corre E."/>
            <person name="Pelletier E."/>
            <person name="Niang G."/>
            <person name="Scheremetjew M."/>
            <person name="Finn R."/>
            <person name="Kale V."/>
            <person name="Holt S."/>
            <person name="Cochrane G."/>
            <person name="Meng A."/>
            <person name="Brown T."/>
            <person name="Cohen L."/>
        </authorList>
    </citation>
    <scope>NUCLEOTIDE SEQUENCE</scope>
    <source>
        <strain evidence="7">CCMP1756</strain>
    </source>
</reference>
<evidence type="ECO:0000256" key="2">
    <source>
        <dbReference type="ARBA" id="ARBA00023125"/>
    </source>
</evidence>
<dbReference type="InterPro" id="IPR009071">
    <property type="entry name" value="HMG_box_dom"/>
</dbReference>
<dbReference type="GO" id="GO:0003677">
    <property type="term" value="F:DNA binding"/>
    <property type="evidence" value="ECO:0007669"/>
    <property type="project" value="UniProtKB-UniRule"/>
</dbReference>
<dbReference type="FunFam" id="1.10.30.10:FF:000016">
    <property type="entry name" value="FACT complex subunit SSRP1"/>
    <property type="match status" value="1"/>
</dbReference>
<accession>A0A7S4E5B6</accession>
<comment type="subcellular location">
    <subcellularLocation>
        <location evidence="1">Nucleus</location>
    </subcellularLocation>
</comment>
<dbReference type="PROSITE" id="PS50118">
    <property type="entry name" value="HMG_BOX_2"/>
    <property type="match status" value="1"/>
</dbReference>
<feature type="DNA-binding region" description="HMG box" evidence="4">
    <location>
        <begin position="94"/>
        <end position="162"/>
    </location>
</feature>
<dbReference type="AlphaFoldDB" id="A0A7S4E5B6"/>
<feature type="compositionally biased region" description="Basic residues" evidence="5">
    <location>
        <begin position="80"/>
        <end position="89"/>
    </location>
</feature>
<feature type="domain" description="HMG box" evidence="6">
    <location>
        <begin position="94"/>
        <end position="162"/>
    </location>
</feature>
<feature type="region of interest" description="Disordered" evidence="5">
    <location>
        <begin position="62"/>
        <end position="99"/>
    </location>
</feature>
<dbReference type="SMART" id="SM00398">
    <property type="entry name" value="HMG"/>
    <property type="match status" value="1"/>
</dbReference>
<protein>
    <recommendedName>
        <fullName evidence="6">HMG box domain-containing protein</fullName>
    </recommendedName>
</protein>
<dbReference type="GO" id="GO:0005634">
    <property type="term" value="C:nucleus"/>
    <property type="evidence" value="ECO:0007669"/>
    <property type="project" value="UniProtKB-SubCell"/>
</dbReference>
<keyword evidence="3 4" id="KW-0539">Nucleus</keyword>
<feature type="compositionally biased region" description="Basic residues" evidence="5">
    <location>
        <begin position="26"/>
        <end position="42"/>
    </location>
</feature>